<gene>
    <name evidence="1" type="ORF">D3872_00355</name>
</gene>
<proteinExistence type="predicted"/>
<dbReference type="OrthoDB" id="8706529at2"/>
<name>A0A418Y8G4_9BURK</name>
<comment type="caution">
    <text evidence="1">The sequence shown here is derived from an EMBL/GenBank/DDBJ whole genome shotgun (WGS) entry which is preliminary data.</text>
</comment>
<dbReference type="RefSeq" id="WP_119808934.1">
    <property type="nucleotide sequence ID" value="NZ_QYUP01000006.1"/>
</dbReference>
<dbReference type="Proteomes" id="UP000284006">
    <property type="component" value="Unassembled WGS sequence"/>
</dbReference>
<protein>
    <submittedName>
        <fullName evidence="1">Uncharacterized protein</fullName>
    </submittedName>
</protein>
<accession>A0A418Y8G4</accession>
<sequence>MPHRIHQPTKEQVRAYMAQRETARRPPPAPEEIRRQLNWRLDPPDPDQVLVRFYLIPSTYGQLATQIAIDWLFAPVTMMPLIPPRQ</sequence>
<keyword evidence="2" id="KW-1185">Reference proteome</keyword>
<organism evidence="1 2">
    <name type="scientific">Massilia cavernae</name>
    <dbReference type="NCBI Taxonomy" id="2320864"/>
    <lineage>
        <taxon>Bacteria</taxon>
        <taxon>Pseudomonadati</taxon>
        <taxon>Pseudomonadota</taxon>
        <taxon>Betaproteobacteria</taxon>
        <taxon>Burkholderiales</taxon>
        <taxon>Oxalobacteraceae</taxon>
        <taxon>Telluria group</taxon>
        <taxon>Massilia</taxon>
    </lineage>
</organism>
<dbReference type="AlphaFoldDB" id="A0A418Y8G4"/>
<evidence type="ECO:0000313" key="2">
    <source>
        <dbReference type="Proteomes" id="UP000284006"/>
    </source>
</evidence>
<reference evidence="1 2" key="1">
    <citation type="submission" date="2018-09" db="EMBL/GenBank/DDBJ databases">
        <authorList>
            <person name="Zhu H."/>
        </authorList>
    </citation>
    <scope>NUCLEOTIDE SEQUENCE [LARGE SCALE GENOMIC DNA]</scope>
    <source>
        <strain evidence="1 2">K1S02-61</strain>
    </source>
</reference>
<dbReference type="EMBL" id="QYUP01000006">
    <property type="protein sequence ID" value="RJG27760.1"/>
    <property type="molecule type" value="Genomic_DNA"/>
</dbReference>
<evidence type="ECO:0000313" key="1">
    <source>
        <dbReference type="EMBL" id="RJG27760.1"/>
    </source>
</evidence>